<dbReference type="AlphaFoldDB" id="A0A840ULI7"/>
<evidence type="ECO:0000256" key="1">
    <source>
        <dbReference type="PROSITE-ProRule" id="PRU00110"/>
    </source>
</evidence>
<protein>
    <submittedName>
        <fullName evidence="3">HPt (Histidine-containing phosphotransfer) domain-containing protein</fullName>
    </submittedName>
</protein>
<dbReference type="Pfam" id="PF01627">
    <property type="entry name" value="Hpt"/>
    <property type="match status" value="1"/>
</dbReference>
<comment type="caution">
    <text evidence="3">The sequence shown here is derived from an EMBL/GenBank/DDBJ whole genome shotgun (WGS) entry which is preliminary data.</text>
</comment>
<evidence type="ECO:0000259" key="2">
    <source>
        <dbReference type="PROSITE" id="PS50894"/>
    </source>
</evidence>
<dbReference type="EMBL" id="JACHEO010000001">
    <property type="protein sequence ID" value="MBB5346632.1"/>
    <property type="molecule type" value="Genomic_DNA"/>
</dbReference>
<feature type="domain" description="HPt" evidence="2">
    <location>
        <begin position="21"/>
        <end position="110"/>
    </location>
</feature>
<dbReference type="RefSeq" id="WP_183347635.1">
    <property type="nucleotide sequence ID" value="NZ_JACHEO010000001.1"/>
</dbReference>
<feature type="modified residue" description="Phosphohistidine" evidence="1">
    <location>
        <position position="60"/>
    </location>
</feature>
<sequence>MTAQQLTIRIRVFLCEQFQLTPDQVTAMMPNFIATLSVHMANLERSLASGDPQTIGKAGHTIKGALLNLGLADYAELAFAIEKMGKGGDRSVDYKALVANLRSRIEPLLG</sequence>
<keyword evidence="4" id="KW-1185">Reference proteome</keyword>
<gene>
    <name evidence="3" type="ORF">HNQ81_000339</name>
</gene>
<dbReference type="GO" id="GO:0004672">
    <property type="term" value="F:protein kinase activity"/>
    <property type="evidence" value="ECO:0007669"/>
    <property type="project" value="UniProtKB-ARBA"/>
</dbReference>
<accession>A0A840ULI7</accession>
<dbReference type="InterPro" id="IPR036641">
    <property type="entry name" value="HPT_dom_sf"/>
</dbReference>
<organism evidence="3 4">
    <name type="scientific">Desulfoprunum benzoelyticum</name>
    <dbReference type="NCBI Taxonomy" id="1506996"/>
    <lineage>
        <taxon>Bacteria</taxon>
        <taxon>Pseudomonadati</taxon>
        <taxon>Thermodesulfobacteriota</taxon>
        <taxon>Desulfobulbia</taxon>
        <taxon>Desulfobulbales</taxon>
        <taxon>Desulfobulbaceae</taxon>
        <taxon>Desulfoprunum</taxon>
    </lineage>
</organism>
<reference evidence="3 4" key="1">
    <citation type="submission" date="2020-08" db="EMBL/GenBank/DDBJ databases">
        <title>Genomic Encyclopedia of Type Strains, Phase IV (KMG-IV): sequencing the most valuable type-strain genomes for metagenomic binning, comparative biology and taxonomic classification.</title>
        <authorList>
            <person name="Goeker M."/>
        </authorList>
    </citation>
    <scope>NUCLEOTIDE SEQUENCE [LARGE SCALE GENOMIC DNA]</scope>
    <source>
        <strain evidence="3 4">DSM 28570</strain>
    </source>
</reference>
<dbReference type="PROSITE" id="PS50894">
    <property type="entry name" value="HPT"/>
    <property type="match status" value="1"/>
</dbReference>
<dbReference type="SUPFAM" id="SSF47226">
    <property type="entry name" value="Histidine-containing phosphotransfer domain, HPT domain"/>
    <property type="match status" value="1"/>
</dbReference>
<evidence type="ECO:0000313" key="3">
    <source>
        <dbReference type="EMBL" id="MBB5346632.1"/>
    </source>
</evidence>
<name>A0A840ULI7_9BACT</name>
<proteinExistence type="predicted"/>
<dbReference type="Proteomes" id="UP000539642">
    <property type="component" value="Unassembled WGS sequence"/>
</dbReference>
<dbReference type="GO" id="GO:0000160">
    <property type="term" value="P:phosphorelay signal transduction system"/>
    <property type="evidence" value="ECO:0007669"/>
    <property type="project" value="InterPro"/>
</dbReference>
<dbReference type="Gene3D" id="1.20.120.160">
    <property type="entry name" value="HPT domain"/>
    <property type="match status" value="1"/>
</dbReference>
<keyword evidence="1" id="KW-0597">Phosphoprotein</keyword>
<evidence type="ECO:0000313" key="4">
    <source>
        <dbReference type="Proteomes" id="UP000539642"/>
    </source>
</evidence>
<dbReference type="InterPro" id="IPR008207">
    <property type="entry name" value="Sig_transdc_His_kin_Hpt_dom"/>
</dbReference>